<evidence type="ECO:0000256" key="1">
    <source>
        <dbReference type="SAM" id="Phobius"/>
    </source>
</evidence>
<keyword evidence="1" id="KW-0472">Membrane</keyword>
<keyword evidence="1" id="KW-1133">Transmembrane helix</keyword>
<proteinExistence type="predicted"/>
<feature type="transmembrane region" description="Helical" evidence="1">
    <location>
        <begin position="6"/>
        <end position="25"/>
    </location>
</feature>
<dbReference type="EMBL" id="MN739325">
    <property type="protein sequence ID" value="QHS98851.1"/>
    <property type="molecule type" value="Genomic_DNA"/>
</dbReference>
<sequence>MKSKLLNTVCYCGLFLAIIFVLSGYKKNFLEGFSNPVDYPTPSKGVASSCNVPAAPGNCKNRVGFWCSLA</sequence>
<protein>
    <submittedName>
        <fullName evidence="2">Uncharacterized protein</fullName>
    </submittedName>
</protein>
<organism evidence="2">
    <name type="scientific">viral metagenome</name>
    <dbReference type="NCBI Taxonomy" id="1070528"/>
    <lineage>
        <taxon>unclassified sequences</taxon>
        <taxon>metagenomes</taxon>
        <taxon>organismal metagenomes</taxon>
    </lineage>
</organism>
<evidence type="ECO:0000313" key="2">
    <source>
        <dbReference type="EMBL" id="QHS98851.1"/>
    </source>
</evidence>
<reference evidence="2" key="1">
    <citation type="journal article" date="2020" name="Nature">
        <title>Giant virus diversity and host interactions through global metagenomics.</title>
        <authorList>
            <person name="Schulz F."/>
            <person name="Roux S."/>
            <person name="Paez-Espino D."/>
            <person name="Jungbluth S."/>
            <person name="Walsh D.A."/>
            <person name="Denef V.J."/>
            <person name="McMahon K.D."/>
            <person name="Konstantinidis K.T."/>
            <person name="Eloe-Fadrosh E.A."/>
            <person name="Kyrpides N.C."/>
            <person name="Woyke T."/>
        </authorList>
    </citation>
    <scope>NUCLEOTIDE SEQUENCE</scope>
    <source>
        <strain evidence="2">GVMAG-M-3300020185-18</strain>
    </source>
</reference>
<accession>A0A6C0C433</accession>
<name>A0A6C0C433_9ZZZZ</name>
<keyword evidence="1" id="KW-0812">Transmembrane</keyword>
<dbReference type="AlphaFoldDB" id="A0A6C0C433"/>